<evidence type="ECO:0000313" key="4">
    <source>
        <dbReference type="Proteomes" id="UP000280698"/>
    </source>
</evidence>
<evidence type="ECO:0000313" key="3">
    <source>
        <dbReference type="EMBL" id="RNL99591.1"/>
    </source>
</evidence>
<feature type="signal peptide" evidence="2">
    <location>
        <begin position="1"/>
        <end position="21"/>
    </location>
</feature>
<sequence length="102" mass="10303">MRAYLRPARPARLLAAPAAGAAVTAALTGGRRGRWSRAAATVVGVLVARRLAGAPSPAGVGTGATRPPPPIRDGPDELRLWVAAGNHPAPARPHPVADPLSS</sequence>
<comment type="caution">
    <text evidence="3">The sequence shown here is derived from an EMBL/GenBank/DDBJ whole genome shotgun (WGS) entry which is preliminary data.</text>
</comment>
<feature type="chain" id="PRO_5046524138" evidence="2">
    <location>
        <begin position="22"/>
        <end position="102"/>
    </location>
</feature>
<feature type="region of interest" description="Disordered" evidence="1">
    <location>
        <begin position="54"/>
        <end position="76"/>
    </location>
</feature>
<accession>A0ABX9WK86</accession>
<evidence type="ECO:0000256" key="1">
    <source>
        <dbReference type="SAM" id="MobiDB-lite"/>
    </source>
</evidence>
<proteinExistence type="predicted"/>
<gene>
    <name evidence="3" type="ORF">EFE23_09255</name>
</gene>
<dbReference type="Proteomes" id="UP000280698">
    <property type="component" value="Unassembled WGS sequence"/>
</dbReference>
<protein>
    <submittedName>
        <fullName evidence="3">Uncharacterized protein</fullName>
    </submittedName>
</protein>
<dbReference type="RefSeq" id="WP_123240500.1">
    <property type="nucleotide sequence ID" value="NZ_JAAHBY010000019.1"/>
</dbReference>
<reference evidence="3 4" key="1">
    <citation type="submission" date="2018-11" db="EMBL/GenBank/DDBJ databases">
        <title>Micromonospora sp. PPF5-17, a new actinomycetes isolated from a hot spring soil.</title>
        <authorList>
            <person name="Thawai C."/>
        </authorList>
    </citation>
    <scope>NUCLEOTIDE SEQUENCE [LARGE SCALE GENOMIC DNA]</scope>
    <source>
        <strain evidence="3 4">PPF5-17</strain>
    </source>
</reference>
<keyword evidence="4" id="KW-1185">Reference proteome</keyword>
<name>A0ABX9WK86_9ACTN</name>
<keyword evidence="2" id="KW-0732">Signal</keyword>
<organism evidence="3 4">
    <name type="scientific">Micromonospora solifontis</name>
    <dbReference type="NCBI Taxonomy" id="2487138"/>
    <lineage>
        <taxon>Bacteria</taxon>
        <taxon>Bacillati</taxon>
        <taxon>Actinomycetota</taxon>
        <taxon>Actinomycetes</taxon>
        <taxon>Micromonosporales</taxon>
        <taxon>Micromonosporaceae</taxon>
        <taxon>Micromonospora</taxon>
    </lineage>
</organism>
<dbReference type="EMBL" id="RJLN01000019">
    <property type="protein sequence ID" value="RNL99591.1"/>
    <property type="molecule type" value="Genomic_DNA"/>
</dbReference>
<evidence type="ECO:0000256" key="2">
    <source>
        <dbReference type="SAM" id="SignalP"/>
    </source>
</evidence>